<dbReference type="PANTHER" id="PTHR30419:SF8">
    <property type="entry name" value="NITROGEN ASSIMILATION TRANSCRIPTIONAL ACTIVATOR-RELATED"/>
    <property type="match status" value="1"/>
</dbReference>
<reference evidence="7" key="1">
    <citation type="journal article" date="2019" name="Int. J. Syst. Evol. Microbiol.">
        <title>The Global Catalogue of Microorganisms (GCM) 10K type strain sequencing project: providing services to taxonomists for standard genome sequencing and annotation.</title>
        <authorList>
            <consortium name="The Broad Institute Genomics Platform"/>
            <consortium name="The Broad Institute Genome Sequencing Center for Infectious Disease"/>
            <person name="Wu L."/>
            <person name="Ma J."/>
        </authorList>
    </citation>
    <scope>NUCLEOTIDE SEQUENCE [LARGE SCALE GENOMIC DNA]</scope>
    <source>
        <strain evidence="7">TBRC 1826</strain>
    </source>
</reference>
<name>A0ABV8FND1_9ACTN</name>
<evidence type="ECO:0000313" key="6">
    <source>
        <dbReference type="EMBL" id="MFC3996949.1"/>
    </source>
</evidence>
<dbReference type="InterPro" id="IPR036388">
    <property type="entry name" value="WH-like_DNA-bd_sf"/>
</dbReference>
<dbReference type="InterPro" id="IPR050950">
    <property type="entry name" value="HTH-type_LysR_regulators"/>
</dbReference>
<keyword evidence="3" id="KW-0238">DNA-binding</keyword>
<sequence length="314" mass="35166">MTLQQMHYFVAAVRHGSLSAAAEALYISQPSLSEQIRRLERELGAPVFIRTNRRLRLTEAGRALLPHAEQALTLFENARSSVREIQALEGGLASFGTFSTAFQFFLADVIEEFRRRYPAVRLRFLGLNSQEVADAVREGDLEAGLVQLPIDDRELDVRPPVMTHEVVYLSRDPERTTAPMTIELLATRPLVLSEVRWSDTDPIRRQLRERSQKAGVPLEPTIEVEFQKAALELAARGVADTVVSLPAADSLGFTGALSWSRFEPPLYETYSFVTRKGARPSAATLELMRMIHDHLNGPLPMGAERVRPARRAQP</sequence>
<dbReference type="CDD" id="cd05466">
    <property type="entry name" value="PBP2_LTTR_substrate"/>
    <property type="match status" value="1"/>
</dbReference>
<dbReference type="InterPro" id="IPR000847">
    <property type="entry name" value="LysR_HTH_N"/>
</dbReference>
<evidence type="ECO:0000259" key="5">
    <source>
        <dbReference type="PROSITE" id="PS50931"/>
    </source>
</evidence>
<dbReference type="InterPro" id="IPR005119">
    <property type="entry name" value="LysR_subst-bd"/>
</dbReference>
<dbReference type="Gene3D" id="3.40.190.290">
    <property type="match status" value="1"/>
</dbReference>
<dbReference type="SUPFAM" id="SSF46785">
    <property type="entry name" value="Winged helix' DNA-binding domain"/>
    <property type="match status" value="1"/>
</dbReference>
<proteinExistence type="inferred from homology"/>
<protein>
    <submittedName>
        <fullName evidence="6">LysR family transcriptional regulator</fullName>
    </submittedName>
</protein>
<keyword evidence="7" id="KW-1185">Reference proteome</keyword>
<gene>
    <name evidence="6" type="ORF">ACFOVU_13545</name>
</gene>
<dbReference type="PANTHER" id="PTHR30419">
    <property type="entry name" value="HTH-TYPE TRANSCRIPTIONAL REGULATOR YBHD"/>
    <property type="match status" value="1"/>
</dbReference>
<dbReference type="PROSITE" id="PS50931">
    <property type="entry name" value="HTH_LYSR"/>
    <property type="match status" value="1"/>
</dbReference>
<evidence type="ECO:0000256" key="4">
    <source>
        <dbReference type="ARBA" id="ARBA00023163"/>
    </source>
</evidence>
<accession>A0ABV8FND1</accession>
<keyword evidence="2" id="KW-0805">Transcription regulation</keyword>
<dbReference type="InterPro" id="IPR036390">
    <property type="entry name" value="WH_DNA-bd_sf"/>
</dbReference>
<dbReference type="Gene3D" id="1.10.10.10">
    <property type="entry name" value="Winged helix-like DNA-binding domain superfamily/Winged helix DNA-binding domain"/>
    <property type="match status" value="1"/>
</dbReference>
<dbReference type="EMBL" id="JBHSBH010000008">
    <property type="protein sequence ID" value="MFC3996949.1"/>
    <property type="molecule type" value="Genomic_DNA"/>
</dbReference>
<dbReference type="PRINTS" id="PR00039">
    <property type="entry name" value="HTHLYSR"/>
</dbReference>
<evidence type="ECO:0000256" key="3">
    <source>
        <dbReference type="ARBA" id="ARBA00023125"/>
    </source>
</evidence>
<evidence type="ECO:0000256" key="1">
    <source>
        <dbReference type="ARBA" id="ARBA00009437"/>
    </source>
</evidence>
<keyword evidence="4" id="KW-0804">Transcription</keyword>
<feature type="domain" description="HTH lysR-type" evidence="5">
    <location>
        <begin position="1"/>
        <end position="58"/>
    </location>
</feature>
<dbReference type="RefSeq" id="WP_378533459.1">
    <property type="nucleotide sequence ID" value="NZ_JBHSBH010000008.1"/>
</dbReference>
<comment type="caution">
    <text evidence="6">The sequence shown here is derived from an EMBL/GenBank/DDBJ whole genome shotgun (WGS) entry which is preliminary data.</text>
</comment>
<dbReference type="Pfam" id="PF00126">
    <property type="entry name" value="HTH_1"/>
    <property type="match status" value="1"/>
</dbReference>
<dbReference type="SUPFAM" id="SSF53850">
    <property type="entry name" value="Periplasmic binding protein-like II"/>
    <property type="match status" value="1"/>
</dbReference>
<organism evidence="6 7">
    <name type="scientific">Nocardiopsis sediminis</name>
    <dbReference type="NCBI Taxonomy" id="1778267"/>
    <lineage>
        <taxon>Bacteria</taxon>
        <taxon>Bacillati</taxon>
        <taxon>Actinomycetota</taxon>
        <taxon>Actinomycetes</taxon>
        <taxon>Streptosporangiales</taxon>
        <taxon>Nocardiopsidaceae</taxon>
        <taxon>Nocardiopsis</taxon>
    </lineage>
</organism>
<dbReference type="Pfam" id="PF03466">
    <property type="entry name" value="LysR_substrate"/>
    <property type="match status" value="1"/>
</dbReference>
<evidence type="ECO:0000313" key="7">
    <source>
        <dbReference type="Proteomes" id="UP001595847"/>
    </source>
</evidence>
<comment type="similarity">
    <text evidence="1">Belongs to the LysR transcriptional regulatory family.</text>
</comment>
<evidence type="ECO:0000256" key="2">
    <source>
        <dbReference type="ARBA" id="ARBA00023015"/>
    </source>
</evidence>
<dbReference type="Proteomes" id="UP001595847">
    <property type="component" value="Unassembled WGS sequence"/>
</dbReference>